<dbReference type="AlphaFoldDB" id="A0A9P3GTA6"/>
<feature type="transmembrane region" description="Helical" evidence="2">
    <location>
        <begin position="119"/>
        <end position="142"/>
    </location>
</feature>
<proteinExistence type="predicted"/>
<dbReference type="OrthoDB" id="2802397at2759"/>
<gene>
    <name evidence="3" type="ORF">PsYK624_169310</name>
</gene>
<evidence type="ECO:0000313" key="3">
    <source>
        <dbReference type="EMBL" id="GJF00637.1"/>
    </source>
</evidence>
<reference evidence="3 4" key="1">
    <citation type="submission" date="2021-08" db="EMBL/GenBank/DDBJ databases">
        <title>Draft Genome Sequence of Phanerochaete sordida strain YK-624.</title>
        <authorList>
            <person name="Mori T."/>
            <person name="Dohra H."/>
            <person name="Suzuki T."/>
            <person name="Kawagishi H."/>
            <person name="Hirai H."/>
        </authorList>
    </citation>
    <scope>NUCLEOTIDE SEQUENCE [LARGE SCALE GENOMIC DNA]</scope>
    <source>
        <strain evidence="3 4">YK-624</strain>
    </source>
</reference>
<feature type="transmembrane region" description="Helical" evidence="2">
    <location>
        <begin position="38"/>
        <end position="61"/>
    </location>
</feature>
<comment type="caution">
    <text evidence="3">The sequence shown here is derived from an EMBL/GenBank/DDBJ whole genome shotgun (WGS) entry which is preliminary data.</text>
</comment>
<dbReference type="EMBL" id="BPQB01000176">
    <property type="protein sequence ID" value="GJF00637.1"/>
    <property type="molecule type" value="Genomic_DNA"/>
</dbReference>
<evidence type="ECO:0000313" key="4">
    <source>
        <dbReference type="Proteomes" id="UP000703269"/>
    </source>
</evidence>
<evidence type="ECO:0000256" key="2">
    <source>
        <dbReference type="SAM" id="Phobius"/>
    </source>
</evidence>
<keyword evidence="2" id="KW-0812">Transmembrane</keyword>
<feature type="transmembrane region" description="Helical" evidence="2">
    <location>
        <begin position="6"/>
        <end position="26"/>
    </location>
</feature>
<keyword evidence="2" id="KW-1133">Transmembrane helix</keyword>
<feature type="transmembrane region" description="Helical" evidence="2">
    <location>
        <begin position="81"/>
        <end position="98"/>
    </location>
</feature>
<sequence length="250" mass="27796">MLSIALALIGLALFALFSVLRVYALWQGSRMQRIFSGVVFTLAFVPVVTNIFSEIYIAYSLPPDLRIAYSCNRVLNASPKLTNNVIVADGLVLVLTWIKLFRQFLDMRRLKIRSSVATVLLRDGTVYFVALLAINIGLMGTILAHDSFAYGVADNILQYMPTVLIQRFMMNLRQLNHVAHADHASSTMQQFSGLSDFRVPSDLFGNVAESLENNHVERLDQDSEGGPETFSSARPFENNVECRSGAEISA</sequence>
<protein>
    <submittedName>
        <fullName evidence="3">Uncharacterized protein</fullName>
    </submittedName>
</protein>
<organism evidence="3 4">
    <name type="scientific">Phanerochaete sordida</name>
    <dbReference type="NCBI Taxonomy" id="48140"/>
    <lineage>
        <taxon>Eukaryota</taxon>
        <taxon>Fungi</taxon>
        <taxon>Dikarya</taxon>
        <taxon>Basidiomycota</taxon>
        <taxon>Agaricomycotina</taxon>
        <taxon>Agaricomycetes</taxon>
        <taxon>Polyporales</taxon>
        <taxon>Phanerochaetaceae</taxon>
        <taxon>Phanerochaete</taxon>
    </lineage>
</organism>
<keyword evidence="2" id="KW-0472">Membrane</keyword>
<keyword evidence="4" id="KW-1185">Reference proteome</keyword>
<dbReference type="Proteomes" id="UP000703269">
    <property type="component" value="Unassembled WGS sequence"/>
</dbReference>
<accession>A0A9P3GTA6</accession>
<feature type="region of interest" description="Disordered" evidence="1">
    <location>
        <begin position="217"/>
        <end position="236"/>
    </location>
</feature>
<evidence type="ECO:0000256" key="1">
    <source>
        <dbReference type="SAM" id="MobiDB-lite"/>
    </source>
</evidence>
<name>A0A9P3GTA6_9APHY</name>